<keyword evidence="2" id="KW-1185">Reference proteome</keyword>
<dbReference type="Proteomes" id="UP001152300">
    <property type="component" value="Unassembled WGS sequence"/>
</dbReference>
<gene>
    <name evidence="1" type="ORF">OCU04_005309</name>
</gene>
<name>A0A9X0DL28_9HELO</name>
<evidence type="ECO:0000313" key="1">
    <source>
        <dbReference type="EMBL" id="KAJ8066225.1"/>
    </source>
</evidence>
<protein>
    <submittedName>
        <fullName evidence="1">Uncharacterized protein</fullName>
    </submittedName>
</protein>
<organism evidence="1 2">
    <name type="scientific">Sclerotinia nivalis</name>
    <dbReference type="NCBI Taxonomy" id="352851"/>
    <lineage>
        <taxon>Eukaryota</taxon>
        <taxon>Fungi</taxon>
        <taxon>Dikarya</taxon>
        <taxon>Ascomycota</taxon>
        <taxon>Pezizomycotina</taxon>
        <taxon>Leotiomycetes</taxon>
        <taxon>Helotiales</taxon>
        <taxon>Sclerotiniaceae</taxon>
        <taxon>Sclerotinia</taxon>
    </lineage>
</organism>
<sequence length="167" mass="19145">MGILGFFTYRHVWYEVLSDDLLIRERKGGVSMILCPSYRRYLFISAISKMKLIKETSPTFKTSFPTFSDHLFYCIITIHHILTSHTIHSDRYLSPSNSSHPPPSTLYLPSSFHLASTSHLPPSLSPPQNFKKPLQPPKPDFYTQIHLPDQFSRNACEGGRGHQNIEI</sequence>
<dbReference type="AlphaFoldDB" id="A0A9X0DL28"/>
<evidence type="ECO:0000313" key="2">
    <source>
        <dbReference type="Proteomes" id="UP001152300"/>
    </source>
</evidence>
<reference evidence="1" key="1">
    <citation type="submission" date="2022-11" db="EMBL/GenBank/DDBJ databases">
        <title>Genome Resource of Sclerotinia nivalis Strain SnTB1, a Plant Pathogen Isolated from American Ginseng.</title>
        <authorList>
            <person name="Fan S."/>
        </authorList>
    </citation>
    <scope>NUCLEOTIDE SEQUENCE</scope>
    <source>
        <strain evidence="1">SnTB1</strain>
    </source>
</reference>
<accession>A0A9X0DL28</accession>
<dbReference type="EMBL" id="JAPEIS010000005">
    <property type="protein sequence ID" value="KAJ8066225.1"/>
    <property type="molecule type" value="Genomic_DNA"/>
</dbReference>
<proteinExistence type="predicted"/>
<comment type="caution">
    <text evidence="1">The sequence shown here is derived from an EMBL/GenBank/DDBJ whole genome shotgun (WGS) entry which is preliminary data.</text>
</comment>